<name>A0ABV0FPQ6_9GAMM</name>
<dbReference type="InterPro" id="IPR052155">
    <property type="entry name" value="Biofilm_reg_signaling"/>
</dbReference>
<comment type="caution">
    <text evidence="3">The sequence shown here is derived from an EMBL/GenBank/DDBJ whole genome shotgun (WGS) entry which is preliminary data.</text>
</comment>
<dbReference type="Gene3D" id="3.20.20.450">
    <property type="entry name" value="EAL domain"/>
    <property type="match status" value="1"/>
</dbReference>
<evidence type="ECO:0000259" key="2">
    <source>
        <dbReference type="PROSITE" id="PS50887"/>
    </source>
</evidence>
<dbReference type="Proteomes" id="UP001477278">
    <property type="component" value="Unassembled WGS sequence"/>
</dbReference>
<feature type="domain" description="GGDEF" evidence="2">
    <location>
        <begin position="231"/>
        <end position="364"/>
    </location>
</feature>
<gene>
    <name evidence="3" type="ORF">ABHN84_11010</name>
</gene>
<dbReference type="NCBIfam" id="TIGR00254">
    <property type="entry name" value="GGDEF"/>
    <property type="match status" value="1"/>
</dbReference>
<dbReference type="InterPro" id="IPR035919">
    <property type="entry name" value="EAL_sf"/>
</dbReference>
<dbReference type="CDD" id="cd01949">
    <property type="entry name" value="GGDEF"/>
    <property type="match status" value="1"/>
</dbReference>
<dbReference type="CDD" id="cd01948">
    <property type="entry name" value="EAL"/>
    <property type="match status" value="1"/>
</dbReference>
<feature type="domain" description="EAL" evidence="1">
    <location>
        <begin position="373"/>
        <end position="627"/>
    </location>
</feature>
<evidence type="ECO:0000313" key="4">
    <source>
        <dbReference type="Proteomes" id="UP001477278"/>
    </source>
</evidence>
<dbReference type="EMBL" id="JBDPZN010000003">
    <property type="protein sequence ID" value="MEO3682814.1"/>
    <property type="molecule type" value="Genomic_DNA"/>
</dbReference>
<dbReference type="SMART" id="SM00267">
    <property type="entry name" value="GGDEF"/>
    <property type="match status" value="1"/>
</dbReference>
<dbReference type="PANTHER" id="PTHR44757">
    <property type="entry name" value="DIGUANYLATE CYCLASE DGCP"/>
    <property type="match status" value="1"/>
</dbReference>
<evidence type="ECO:0000313" key="3">
    <source>
        <dbReference type="EMBL" id="MEO3682814.1"/>
    </source>
</evidence>
<dbReference type="Pfam" id="PF00563">
    <property type="entry name" value="EAL"/>
    <property type="match status" value="1"/>
</dbReference>
<reference evidence="3 4" key="1">
    <citation type="submission" date="2024-05" db="EMBL/GenBank/DDBJ databases">
        <title>Genome sequencing of Marine Estuary Bacteria, Shewanella vesiculosa and S. baltica, and Pseudomonas syringae.</title>
        <authorList>
            <person name="Gurung A."/>
            <person name="Maclea K.S."/>
        </authorList>
    </citation>
    <scope>NUCLEOTIDE SEQUENCE [LARGE SCALE GENOMIC DNA]</scope>
    <source>
        <strain evidence="3 4">1A</strain>
    </source>
</reference>
<keyword evidence="4" id="KW-1185">Reference proteome</keyword>
<dbReference type="InterPro" id="IPR000160">
    <property type="entry name" value="GGDEF_dom"/>
</dbReference>
<dbReference type="PANTHER" id="PTHR44757:SF2">
    <property type="entry name" value="BIOFILM ARCHITECTURE MAINTENANCE PROTEIN MBAA"/>
    <property type="match status" value="1"/>
</dbReference>
<sequence>MHKLLLRQLKRNPRDELFISENDALLNSISDAYTQHDQSVKMLERSLYLISNELNDRNQTLKDQLAMMKQVQGKLEHSIGLLNATVNSTGEILFVYGLNGELMSFNTMGQDFIDELGFTLESHWEDLLGIFKDKNHMLSIIDNLNRDPFQYLSGTIELLDKRFFDFRSLPQIQDDQIYGRVWCFRDVTTQKQYEATIEYHAFHDSLTGLPNRALLLDRISHSIATSKREHKKLAVLFLDLDDFKKINDTEGHDAGDLLLKEVVRRLQTRLREFDTLSRQGGDEFIIVLEQIESEMTIKQVCQDLLALIKQPFTIGSRQFVVTSSIGISLFPNDDDNANALIRKADLAMYESKSLGKNSFHFYSQALEKEALTQLAIEQELRKAIEDNALHLVYQPKVDLRTMKIVSVEALCRWTQQDGTVVPPDVFITIAEQTGLIIDIGCVVISKACLQLAKWRDAGITELAISINLSCIEFQNEALIAHLIDCLNHHQLEGKYLIIELTESIFMEDKFNVKDIMLRLNQYGITFALDDFGKGYSSFSYLQFLPLHYLKIDKAFLQYVESSSSSAAIAKTIIDIGHNLGLKVIAEGVEGQFMLDYIKTYKCDLAQGFYLYKPMLPDAIASIYLANHASVDA</sequence>
<dbReference type="SUPFAM" id="SSF55073">
    <property type="entry name" value="Nucleotide cyclase"/>
    <property type="match status" value="1"/>
</dbReference>
<accession>A0ABV0FPQ6</accession>
<dbReference type="Gene3D" id="3.30.70.270">
    <property type="match status" value="1"/>
</dbReference>
<protein>
    <submittedName>
        <fullName evidence="3">EAL domain-containing protein</fullName>
    </submittedName>
</protein>
<evidence type="ECO:0000259" key="1">
    <source>
        <dbReference type="PROSITE" id="PS50883"/>
    </source>
</evidence>
<proteinExistence type="predicted"/>
<dbReference type="InterPro" id="IPR001633">
    <property type="entry name" value="EAL_dom"/>
</dbReference>
<organism evidence="3 4">
    <name type="scientific">Shewanella vesiculosa</name>
    <dbReference type="NCBI Taxonomy" id="518738"/>
    <lineage>
        <taxon>Bacteria</taxon>
        <taxon>Pseudomonadati</taxon>
        <taxon>Pseudomonadota</taxon>
        <taxon>Gammaproteobacteria</taxon>
        <taxon>Alteromonadales</taxon>
        <taxon>Shewanellaceae</taxon>
        <taxon>Shewanella</taxon>
    </lineage>
</organism>
<dbReference type="InterPro" id="IPR043128">
    <property type="entry name" value="Rev_trsase/Diguanyl_cyclase"/>
</dbReference>
<dbReference type="Pfam" id="PF00990">
    <property type="entry name" value="GGDEF"/>
    <property type="match status" value="1"/>
</dbReference>
<dbReference type="SUPFAM" id="SSF141868">
    <property type="entry name" value="EAL domain-like"/>
    <property type="match status" value="1"/>
</dbReference>
<dbReference type="PROSITE" id="PS50887">
    <property type="entry name" value="GGDEF"/>
    <property type="match status" value="1"/>
</dbReference>
<dbReference type="RefSeq" id="WP_347690236.1">
    <property type="nucleotide sequence ID" value="NZ_JBDPZN010000003.1"/>
</dbReference>
<dbReference type="PROSITE" id="PS50883">
    <property type="entry name" value="EAL"/>
    <property type="match status" value="1"/>
</dbReference>
<dbReference type="SMART" id="SM00052">
    <property type="entry name" value="EAL"/>
    <property type="match status" value="1"/>
</dbReference>
<dbReference type="InterPro" id="IPR029787">
    <property type="entry name" value="Nucleotide_cyclase"/>
</dbReference>